<name>A0A5B0MUF6_PUCGR</name>
<keyword evidence="4" id="KW-1185">Reference proteome</keyword>
<dbReference type="EMBL" id="VDEP01000442">
    <property type="protein sequence ID" value="KAA1080202.1"/>
    <property type="molecule type" value="Genomic_DNA"/>
</dbReference>
<gene>
    <name evidence="3" type="ORF">PGT21_004861</name>
    <name evidence="2" type="ORF">PGTUg99_022370</name>
</gene>
<feature type="region of interest" description="Disordered" evidence="1">
    <location>
        <begin position="1"/>
        <end position="23"/>
    </location>
</feature>
<proteinExistence type="predicted"/>
<organism evidence="2 5">
    <name type="scientific">Puccinia graminis f. sp. tritici</name>
    <dbReference type="NCBI Taxonomy" id="56615"/>
    <lineage>
        <taxon>Eukaryota</taxon>
        <taxon>Fungi</taxon>
        <taxon>Dikarya</taxon>
        <taxon>Basidiomycota</taxon>
        <taxon>Pucciniomycotina</taxon>
        <taxon>Pucciniomycetes</taxon>
        <taxon>Pucciniales</taxon>
        <taxon>Pucciniaceae</taxon>
        <taxon>Puccinia</taxon>
    </lineage>
</organism>
<dbReference type="AlphaFoldDB" id="A0A5B0MUF6"/>
<dbReference type="Proteomes" id="UP000325313">
    <property type="component" value="Unassembled WGS sequence"/>
</dbReference>
<protein>
    <submittedName>
        <fullName evidence="2">Uncharacterized protein</fullName>
    </submittedName>
</protein>
<evidence type="ECO:0000313" key="3">
    <source>
        <dbReference type="EMBL" id="KAA1103931.1"/>
    </source>
</evidence>
<reference evidence="4 5" key="1">
    <citation type="submission" date="2019-05" db="EMBL/GenBank/DDBJ databases">
        <title>Emergence of the Ug99 lineage of the wheat stem rust pathogen through somatic hybridization.</title>
        <authorList>
            <person name="Li F."/>
            <person name="Upadhyaya N.M."/>
            <person name="Sperschneider J."/>
            <person name="Matny O."/>
            <person name="Nguyen-Phuc H."/>
            <person name="Mago R."/>
            <person name="Raley C."/>
            <person name="Miller M.E."/>
            <person name="Silverstein K.A.T."/>
            <person name="Henningsen E."/>
            <person name="Hirsch C.D."/>
            <person name="Visser B."/>
            <person name="Pretorius Z.A."/>
            <person name="Steffenson B.J."/>
            <person name="Schwessinger B."/>
            <person name="Dodds P.N."/>
            <person name="Figueroa M."/>
        </authorList>
    </citation>
    <scope>NUCLEOTIDE SEQUENCE [LARGE SCALE GENOMIC DNA]</scope>
    <source>
        <strain evidence="3">21-0</strain>
        <strain evidence="2 5">Ug99</strain>
    </source>
</reference>
<evidence type="ECO:0000313" key="5">
    <source>
        <dbReference type="Proteomes" id="UP000325313"/>
    </source>
</evidence>
<evidence type="ECO:0000313" key="4">
    <source>
        <dbReference type="Proteomes" id="UP000324748"/>
    </source>
</evidence>
<dbReference type="Proteomes" id="UP000324748">
    <property type="component" value="Unassembled WGS sequence"/>
</dbReference>
<evidence type="ECO:0000256" key="1">
    <source>
        <dbReference type="SAM" id="MobiDB-lite"/>
    </source>
</evidence>
<sequence>MELDDLPTKTAAPKPATNPHPATTYTYHRVATVLLTLLLSAGAGSHRPVGLHIKSDVTLYLKSNQ</sequence>
<dbReference type="EMBL" id="VSWC01000041">
    <property type="protein sequence ID" value="KAA1103931.1"/>
    <property type="molecule type" value="Genomic_DNA"/>
</dbReference>
<accession>A0A5B0MUF6</accession>
<comment type="caution">
    <text evidence="2">The sequence shown here is derived from an EMBL/GenBank/DDBJ whole genome shotgun (WGS) entry which is preliminary data.</text>
</comment>
<evidence type="ECO:0000313" key="2">
    <source>
        <dbReference type="EMBL" id="KAA1080202.1"/>
    </source>
</evidence>